<dbReference type="SUPFAM" id="SSF52833">
    <property type="entry name" value="Thioredoxin-like"/>
    <property type="match status" value="1"/>
</dbReference>
<dbReference type="KEGG" id="kso:CKSOR_00345"/>
<dbReference type="PANTHER" id="PTHR42673">
    <property type="entry name" value="MALEYLACETOACETATE ISOMERASE"/>
    <property type="match status" value="1"/>
</dbReference>
<evidence type="ECO:0000313" key="2">
    <source>
        <dbReference type="EMBL" id="AWD32463.1"/>
    </source>
</evidence>
<dbReference type="Pfam" id="PF13410">
    <property type="entry name" value="GST_C_2"/>
    <property type="match status" value="1"/>
</dbReference>
<keyword evidence="3" id="KW-1185">Reference proteome</keyword>
<dbReference type="GO" id="GO:0006749">
    <property type="term" value="P:glutathione metabolic process"/>
    <property type="evidence" value="ECO:0007669"/>
    <property type="project" value="TreeGrafter"/>
</dbReference>
<dbReference type="AlphaFoldDB" id="A0A3S7J9W4"/>
<evidence type="ECO:0000313" key="3">
    <source>
        <dbReference type="Proteomes" id="UP000266796"/>
    </source>
</evidence>
<dbReference type="GO" id="GO:0004364">
    <property type="term" value="F:glutathione transferase activity"/>
    <property type="evidence" value="ECO:0007669"/>
    <property type="project" value="TreeGrafter"/>
</dbReference>
<feature type="domain" description="GST N-terminal" evidence="1">
    <location>
        <begin position="1"/>
        <end position="78"/>
    </location>
</feature>
<protein>
    <submittedName>
        <fullName evidence="2">Putative GST-like protein YibF</fullName>
    </submittedName>
</protein>
<sequence length="198" mass="23491">MILLGSSTSPFVKKVRIAMSYKKILYEFQLENVWSLDSKIENYNPLGKIPCLLTDNQESIFDSRVIIEYLDILKPLPRLIPLEDKDKIRVKCLEAISDGIIDASVLIYYENNRENQYIDYKWINRQHKKIISSLIKINNLYNENYLTISINNINVADISLFCALEFLDLRFKDILWRENYKNLSKFFELFESLYINNK</sequence>
<dbReference type="RefSeq" id="WP_108673870.1">
    <property type="nucleotide sequence ID" value="NZ_CP025628.1"/>
</dbReference>
<name>A0A3S7J9W4_9PROT</name>
<dbReference type="GO" id="GO:0006559">
    <property type="term" value="P:L-phenylalanine catabolic process"/>
    <property type="evidence" value="ECO:0007669"/>
    <property type="project" value="TreeGrafter"/>
</dbReference>
<dbReference type="Gene3D" id="3.40.30.10">
    <property type="entry name" value="Glutaredoxin"/>
    <property type="match status" value="1"/>
</dbReference>
<dbReference type="Gene3D" id="1.20.1050.10">
    <property type="match status" value="1"/>
</dbReference>
<dbReference type="SUPFAM" id="SSF47616">
    <property type="entry name" value="GST C-terminal domain-like"/>
    <property type="match status" value="1"/>
</dbReference>
<dbReference type="OrthoDB" id="8634103at2"/>
<dbReference type="InterPro" id="IPR036249">
    <property type="entry name" value="Thioredoxin-like_sf"/>
</dbReference>
<dbReference type="PANTHER" id="PTHR42673:SF4">
    <property type="entry name" value="MALEYLACETOACETATE ISOMERASE"/>
    <property type="match status" value="1"/>
</dbReference>
<evidence type="ECO:0000259" key="1">
    <source>
        <dbReference type="PROSITE" id="PS50404"/>
    </source>
</evidence>
<dbReference type="EMBL" id="CP025628">
    <property type="protein sequence ID" value="AWD32463.1"/>
    <property type="molecule type" value="Genomic_DNA"/>
</dbReference>
<accession>A0A3S7J9W4</accession>
<dbReference type="InterPro" id="IPR036282">
    <property type="entry name" value="Glutathione-S-Trfase_C_sf"/>
</dbReference>
<reference evidence="2 3" key="1">
    <citation type="journal article" date="2018" name="Parasitology">
        <title>The reduced genome of Candidatus Kinetoplastibacterium sorsogonicusi, the endosymbiont of Kentomonas sorsogonicus (Trypanosomatidae): loss of the haem-synthesis pathway.</title>
        <authorList>
            <person name="Silva F.M."/>
            <person name="Kostygov A.Y."/>
            <person name="Spodareva V.V."/>
            <person name="Butenko A."/>
            <person name="Tossou R."/>
            <person name="Lukes J."/>
            <person name="Yurchenko V."/>
            <person name="Alves J.M.P."/>
        </authorList>
    </citation>
    <scope>NUCLEOTIDE SEQUENCE [LARGE SCALE GENOMIC DNA]</scope>
    <source>
        <strain evidence="2 3">MF-08</strain>
    </source>
</reference>
<gene>
    <name evidence="2" type="primary">yibF</name>
    <name evidence="2" type="ORF">CKSOR_00345</name>
</gene>
<dbReference type="InterPro" id="IPR004045">
    <property type="entry name" value="Glutathione_S-Trfase_N"/>
</dbReference>
<organism evidence="2 3">
    <name type="scientific">Candidatus Kinetoplastidibacterium kentomonadis</name>
    <dbReference type="NCBI Taxonomy" id="1576550"/>
    <lineage>
        <taxon>Bacteria</taxon>
        <taxon>Pseudomonadati</taxon>
        <taxon>Pseudomonadota</taxon>
        <taxon>Betaproteobacteria</taxon>
        <taxon>Candidatus Kinetoplastidibacterium</taxon>
    </lineage>
</organism>
<dbReference type="GO" id="GO:0016034">
    <property type="term" value="F:maleylacetoacetate isomerase activity"/>
    <property type="evidence" value="ECO:0007669"/>
    <property type="project" value="TreeGrafter"/>
</dbReference>
<dbReference type="Pfam" id="PF13417">
    <property type="entry name" value="GST_N_3"/>
    <property type="match status" value="1"/>
</dbReference>
<dbReference type="PROSITE" id="PS50404">
    <property type="entry name" value="GST_NTER"/>
    <property type="match status" value="1"/>
</dbReference>
<proteinExistence type="predicted"/>
<dbReference type="Proteomes" id="UP000266796">
    <property type="component" value="Chromosome"/>
</dbReference>